<dbReference type="CDD" id="cd00405">
    <property type="entry name" value="PRAI"/>
    <property type="match status" value="1"/>
</dbReference>
<evidence type="ECO:0000313" key="12">
    <source>
        <dbReference type="Proteomes" id="UP000255207"/>
    </source>
</evidence>
<dbReference type="Proteomes" id="UP000255207">
    <property type="component" value="Unassembled WGS sequence"/>
</dbReference>
<keyword evidence="6 9" id="KW-0822">Tryptophan biosynthesis</keyword>
<evidence type="ECO:0000256" key="4">
    <source>
        <dbReference type="ARBA" id="ARBA00022272"/>
    </source>
</evidence>
<name>A0A370LAN3_9HYPH</name>
<keyword evidence="5 9" id="KW-0028">Amino-acid biosynthesis</keyword>
<dbReference type="InterPro" id="IPR013785">
    <property type="entry name" value="Aldolase_TIM"/>
</dbReference>
<evidence type="ECO:0000259" key="10">
    <source>
        <dbReference type="Pfam" id="PF00697"/>
    </source>
</evidence>
<feature type="domain" description="N-(5'phosphoribosyl) anthranilate isomerase (PRAI)" evidence="10">
    <location>
        <begin position="5"/>
        <end position="193"/>
    </location>
</feature>
<keyword evidence="8 9" id="KW-0413">Isomerase</keyword>
<evidence type="ECO:0000256" key="3">
    <source>
        <dbReference type="ARBA" id="ARBA00012572"/>
    </source>
</evidence>
<proteinExistence type="inferred from homology"/>
<dbReference type="InterPro" id="IPR044643">
    <property type="entry name" value="TrpF_fam"/>
</dbReference>
<dbReference type="SUPFAM" id="SSF51366">
    <property type="entry name" value="Ribulose-phoshate binding barrel"/>
    <property type="match status" value="1"/>
</dbReference>
<keyword evidence="12" id="KW-1185">Reference proteome</keyword>
<comment type="caution">
    <text evidence="11">The sequence shown here is derived from an EMBL/GenBank/DDBJ whole genome shotgun (WGS) entry which is preliminary data.</text>
</comment>
<dbReference type="InterPro" id="IPR011060">
    <property type="entry name" value="RibuloseP-bd_barrel"/>
</dbReference>
<dbReference type="EMBL" id="QQTP01000001">
    <property type="protein sequence ID" value="RDJ29033.1"/>
    <property type="molecule type" value="Genomic_DNA"/>
</dbReference>
<evidence type="ECO:0000256" key="8">
    <source>
        <dbReference type="ARBA" id="ARBA00023235"/>
    </source>
</evidence>
<keyword evidence="7 9" id="KW-0057">Aromatic amino acid biosynthesis</keyword>
<protein>
    <recommendedName>
        <fullName evidence="4 9">N-(5'-phosphoribosyl)anthranilate isomerase</fullName>
        <shortName evidence="9">PRAI</shortName>
        <ecNumber evidence="3 9">5.3.1.24</ecNumber>
    </recommendedName>
</protein>
<dbReference type="Gene3D" id="3.20.20.70">
    <property type="entry name" value="Aldolase class I"/>
    <property type="match status" value="1"/>
</dbReference>
<accession>A0A370LAN3</accession>
<evidence type="ECO:0000256" key="6">
    <source>
        <dbReference type="ARBA" id="ARBA00022822"/>
    </source>
</evidence>
<evidence type="ECO:0000256" key="7">
    <source>
        <dbReference type="ARBA" id="ARBA00023141"/>
    </source>
</evidence>
<evidence type="ECO:0000256" key="5">
    <source>
        <dbReference type="ARBA" id="ARBA00022605"/>
    </source>
</evidence>
<evidence type="ECO:0000256" key="9">
    <source>
        <dbReference type="HAMAP-Rule" id="MF_00135"/>
    </source>
</evidence>
<comment type="catalytic activity">
    <reaction evidence="1 9">
        <text>N-(5-phospho-beta-D-ribosyl)anthranilate = 1-(2-carboxyphenylamino)-1-deoxy-D-ribulose 5-phosphate</text>
        <dbReference type="Rhea" id="RHEA:21540"/>
        <dbReference type="ChEBI" id="CHEBI:18277"/>
        <dbReference type="ChEBI" id="CHEBI:58613"/>
        <dbReference type="EC" id="5.3.1.24"/>
    </reaction>
</comment>
<organism evidence="11 12">
    <name type="scientific">Bosea caraganae</name>
    <dbReference type="NCBI Taxonomy" id="2763117"/>
    <lineage>
        <taxon>Bacteria</taxon>
        <taxon>Pseudomonadati</taxon>
        <taxon>Pseudomonadota</taxon>
        <taxon>Alphaproteobacteria</taxon>
        <taxon>Hyphomicrobiales</taxon>
        <taxon>Boseaceae</taxon>
        <taxon>Bosea</taxon>
    </lineage>
</organism>
<dbReference type="PANTHER" id="PTHR42894">
    <property type="entry name" value="N-(5'-PHOSPHORIBOSYL)ANTHRANILATE ISOMERASE"/>
    <property type="match status" value="1"/>
</dbReference>
<reference evidence="12" key="1">
    <citation type="submission" date="2018-07" db="EMBL/GenBank/DDBJ databases">
        <authorList>
            <person name="Safronova V.I."/>
            <person name="Chirak E.R."/>
            <person name="Sazanova A.L."/>
        </authorList>
    </citation>
    <scope>NUCLEOTIDE SEQUENCE [LARGE SCALE GENOMIC DNA]</scope>
    <source>
        <strain evidence="12">RCAM04685</strain>
    </source>
</reference>
<comment type="pathway">
    <text evidence="2 9">Amino-acid biosynthesis; L-tryptophan biosynthesis; L-tryptophan from chorismate: step 3/5.</text>
</comment>
<evidence type="ECO:0000256" key="2">
    <source>
        <dbReference type="ARBA" id="ARBA00004664"/>
    </source>
</evidence>
<sequence>MAVEAGVDALGFNCVGPSSPRNIGDSAVAEITKFTPPSVATFLLTVERTADAIAAHVRSTRPTTVQILWNIDPAESSRLADIEPHVRRVQVVHVESRAALEMIPIYSPYVHAFLLDSGQPNAATPELGGTGRQNDWAISAEFVQSSRLPVFLAGGLSPANVGDAIRQVRPFGVDLSLGVRIAGRLDPSKLAAFALSVRKADEALNSA</sequence>
<dbReference type="EC" id="5.3.1.24" evidence="3 9"/>
<dbReference type="OrthoDB" id="9796196at2"/>
<dbReference type="InterPro" id="IPR001240">
    <property type="entry name" value="PRAI_dom"/>
</dbReference>
<dbReference type="Pfam" id="PF00697">
    <property type="entry name" value="PRAI"/>
    <property type="match status" value="1"/>
</dbReference>
<dbReference type="HAMAP" id="MF_00135">
    <property type="entry name" value="PRAI"/>
    <property type="match status" value="1"/>
</dbReference>
<dbReference type="GO" id="GO:0004640">
    <property type="term" value="F:phosphoribosylanthranilate isomerase activity"/>
    <property type="evidence" value="ECO:0007669"/>
    <property type="project" value="UniProtKB-UniRule"/>
</dbReference>
<evidence type="ECO:0000256" key="1">
    <source>
        <dbReference type="ARBA" id="ARBA00001164"/>
    </source>
</evidence>
<dbReference type="PANTHER" id="PTHR42894:SF1">
    <property type="entry name" value="N-(5'-PHOSPHORIBOSYL)ANTHRANILATE ISOMERASE"/>
    <property type="match status" value="1"/>
</dbReference>
<dbReference type="AlphaFoldDB" id="A0A370LAN3"/>
<dbReference type="GO" id="GO:0000162">
    <property type="term" value="P:L-tryptophan biosynthetic process"/>
    <property type="evidence" value="ECO:0007669"/>
    <property type="project" value="UniProtKB-UniRule"/>
</dbReference>
<dbReference type="UniPathway" id="UPA00035">
    <property type="reaction ID" value="UER00042"/>
</dbReference>
<gene>
    <name evidence="9" type="primary">trpF</name>
    <name evidence="11" type="ORF">DWE98_00140</name>
</gene>
<comment type="similarity">
    <text evidence="9">Belongs to the TrpF family.</text>
</comment>
<evidence type="ECO:0000313" key="11">
    <source>
        <dbReference type="EMBL" id="RDJ29033.1"/>
    </source>
</evidence>